<dbReference type="PANTHER" id="PTHR48111:SF40">
    <property type="entry name" value="PHOSPHATE REGULON TRANSCRIPTIONAL REGULATORY PROTEIN PHOB"/>
    <property type="match status" value="1"/>
</dbReference>
<protein>
    <submittedName>
        <fullName evidence="10">Response regulator transcription factor</fullName>
    </submittedName>
</protein>
<evidence type="ECO:0000256" key="2">
    <source>
        <dbReference type="ARBA" id="ARBA00023012"/>
    </source>
</evidence>
<dbReference type="OrthoDB" id="9790442at2"/>
<feature type="DNA-binding region" description="OmpR/PhoB-type" evidence="7">
    <location>
        <begin position="135"/>
        <end position="232"/>
    </location>
</feature>
<dbReference type="InterPro" id="IPR039420">
    <property type="entry name" value="WalR-like"/>
</dbReference>
<evidence type="ECO:0000256" key="6">
    <source>
        <dbReference type="PROSITE-ProRule" id="PRU00169"/>
    </source>
</evidence>
<evidence type="ECO:0000313" key="10">
    <source>
        <dbReference type="EMBL" id="RWU07700.1"/>
    </source>
</evidence>
<dbReference type="FunFam" id="3.40.50.2300:FF:000001">
    <property type="entry name" value="DNA-binding response regulator PhoB"/>
    <property type="match status" value="1"/>
</dbReference>
<feature type="modified residue" description="4-aspartylphosphate" evidence="6">
    <location>
        <position position="55"/>
    </location>
</feature>
<comment type="caution">
    <text evidence="10">The sequence shown here is derived from an EMBL/GenBank/DDBJ whole genome shotgun (WGS) entry which is preliminary data.</text>
</comment>
<dbReference type="Pfam" id="PF00486">
    <property type="entry name" value="Trans_reg_C"/>
    <property type="match status" value="1"/>
</dbReference>
<dbReference type="SMART" id="SM00448">
    <property type="entry name" value="REC"/>
    <property type="match status" value="1"/>
</dbReference>
<dbReference type="PANTHER" id="PTHR48111">
    <property type="entry name" value="REGULATOR OF RPOS"/>
    <property type="match status" value="1"/>
</dbReference>
<keyword evidence="3" id="KW-0805">Transcription regulation</keyword>
<dbReference type="SMART" id="SM00862">
    <property type="entry name" value="Trans_reg_C"/>
    <property type="match status" value="1"/>
</dbReference>
<keyword evidence="4 7" id="KW-0238">DNA-binding</keyword>
<dbReference type="GO" id="GO:0000976">
    <property type="term" value="F:transcription cis-regulatory region binding"/>
    <property type="evidence" value="ECO:0007669"/>
    <property type="project" value="TreeGrafter"/>
</dbReference>
<dbReference type="Gene3D" id="1.10.10.10">
    <property type="entry name" value="Winged helix-like DNA-binding domain superfamily/Winged helix DNA-binding domain"/>
    <property type="match status" value="1"/>
</dbReference>
<accession>A0A3S3SUJ1</accession>
<dbReference type="GO" id="GO:0006355">
    <property type="term" value="P:regulation of DNA-templated transcription"/>
    <property type="evidence" value="ECO:0007669"/>
    <property type="project" value="InterPro"/>
</dbReference>
<dbReference type="RefSeq" id="WP_113647609.1">
    <property type="nucleotide sequence ID" value="NZ_QMHN01000003.1"/>
</dbReference>
<dbReference type="GO" id="GO:0005829">
    <property type="term" value="C:cytosol"/>
    <property type="evidence" value="ECO:0007669"/>
    <property type="project" value="TreeGrafter"/>
</dbReference>
<reference evidence="10 11" key="1">
    <citation type="submission" date="2018-06" db="EMBL/GenBank/DDBJ databases">
        <title>Pedobacter endophyticus sp. nov., an endophytic bacterium isolated from a leaf of Triticum aestivum.</title>
        <authorList>
            <person name="Zhang L."/>
        </authorList>
    </citation>
    <scope>NUCLEOTIDE SEQUENCE [LARGE SCALE GENOMIC DNA]</scope>
    <source>
        <strain evidence="10 11">CM134L-2</strain>
    </source>
</reference>
<gene>
    <name evidence="10" type="ORF">DPV69_12015</name>
</gene>
<evidence type="ECO:0000259" key="8">
    <source>
        <dbReference type="PROSITE" id="PS50110"/>
    </source>
</evidence>
<evidence type="ECO:0000256" key="7">
    <source>
        <dbReference type="PROSITE-ProRule" id="PRU01091"/>
    </source>
</evidence>
<dbReference type="Pfam" id="PF00072">
    <property type="entry name" value="Response_reg"/>
    <property type="match status" value="1"/>
</dbReference>
<dbReference type="AlphaFoldDB" id="A0A3S3SUJ1"/>
<dbReference type="InterPro" id="IPR001789">
    <property type="entry name" value="Sig_transdc_resp-reg_receiver"/>
</dbReference>
<dbReference type="InterPro" id="IPR001867">
    <property type="entry name" value="OmpR/PhoB-type_DNA-bd"/>
</dbReference>
<dbReference type="SUPFAM" id="SSF52172">
    <property type="entry name" value="CheY-like"/>
    <property type="match status" value="1"/>
</dbReference>
<dbReference type="Gene3D" id="6.10.250.690">
    <property type="match status" value="1"/>
</dbReference>
<evidence type="ECO:0000256" key="5">
    <source>
        <dbReference type="ARBA" id="ARBA00023163"/>
    </source>
</evidence>
<evidence type="ECO:0000259" key="9">
    <source>
        <dbReference type="PROSITE" id="PS51755"/>
    </source>
</evidence>
<dbReference type="PROSITE" id="PS51755">
    <property type="entry name" value="OMPR_PHOB"/>
    <property type="match status" value="1"/>
</dbReference>
<dbReference type="EMBL" id="SAYW01000003">
    <property type="protein sequence ID" value="RWU07700.1"/>
    <property type="molecule type" value="Genomic_DNA"/>
</dbReference>
<dbReference type="GO" id="GO:0032993">
    <property type="term" value="C:protein-DNA complex"/>
    <property type="evidence" value="ECO:0007669"/>
    <property type="project" value="TreeGrafter"/>
</dbReference>
<dbReference type="Proteomes" id="UP000284120">
    <property type="component" value="Unassembled WGS sequence"/>
</dbReference>
<evidence type="ECO:0000256" key="3">
    <source>
        <dbReference type="ARBA" id="ARBA00023015"/>
    </source>
</evidence>
<dbReference type="Gene3D" id="3.40.50.2300">
    <property type="match status" value="1"/>
</dbReference>
<keyword evidence="2" id="KW-0902">Two-component regulatory system</keyword>
<organism evidence="10 11">
    <name type="scientific">Pedobacter chitinilyticus</name>
    <dbReference type="NCBI Taxonomy" id="2233776"/>
    <lineage>
        <taxon>Bacteria</taxon>
        <taxon>Pseudomonadati</taxon>
        <taxon>Bacteroidota</taxon>
        <taxon>Sphingobacteriia</taxon>
        <taxon>Sphingobacteriales</taxon>
        <taxon>Sphingobacteriaceae</taxon>
        <taxon>Pedobacter</taxon>
    </lineage>
</organism>
<evidence type="ECO:0000313" key="11">
    <source>
        <dbReference type="Proteomes" id="UP000284120"/>
    </source>
</evidence>
<feature type="domain" description="OmpR/PhoB-type" evidence="9">
    <location>
        <begin position="135"/>
        <end position="232"/>
    </location>
</feature>
<evidence type="ECO:0000256" key="4">
    <source>
        <dbReference type="ARBA" id="ARBA00023125"/>
    </source>
</evidence>
<name>A0A3S3SUJ1_9SPHI</name>
<keyword evidence="11" id="KW-1185">Reference proteome</keyword>
<dbReference type="InterPro" id="IPR011006">
    <property type="entry name" value="CheY-like_superfamily"/>
</dbReference>
<dbReference type="CDD" id="cd17574">
    <property type="entry name" value="REC_OmpR"/>
    <property type="match status" value="1"/>
</dbReference>
<dbReference type="CDD" id="cd00383">
    <property type="entry name" value="trans_reg_C"/>
    <property type="match status" value="1"/>
</dbReference>
<dbReference type="PROSITE" id="PS50110">
    <property type="entry name" value="RESPONSE_REGULATORY"/>
    <property type="match status" value="1"/>
</dbReference>
<evidence type="ECO:0000256" key="1">
    <source>
        <dbReference type="ARBA" id="ARBA00022553"/>
    </source>
</evidence>
<sequence length="232" mass="26196">MATIKHILFVEDEPALAEIVKESLIMKGYKVSHCKTGRETISLHANQDFDLVLLDVMLPDATGFELAKQLRQANLQVPIIFLTAKNQPSDVINGFESGANDYIKKPFSLEELAIRIKVLLSTGRQLEVNSLSSATKTIAIGKYEFIYPKAILSLNGQVRKLTSREAEILQLLILNKEHILTRDIILNQLWQNNDYFSGRSLDVFITKLRKYLKGDPCVCIVNVRGQGYKLMC</sequence>
<keyword evidence="1 6" id="KW-0597">Phosphoprotein</keyword>
<keyword evidence="5" id="KW-0804">Transcription</keyword>
<proteinExistence type="predicted"/>
<feature type="domain" description="Response regulatory" evidence="8">
    <location>
        <begin position="6"/>
        <end position="120"/>
    </location>
</feature>
<dbReference type="GO" id="GO:0000156">
    <property type="term" value="F:phosphorelay response regulator activity"/>
    <property type="evidence" value="ECO:0007669"/>
    <property type="project" value="TreeGrafter"/>
</dbReference>
<dbReference type="InterPro" id="IPR036388">
    <property type="entry name" value="WH-like_DNA-bd_sf"/>
</dbReference>